<reference evidence="3" key="2">
    <citation type="submission" date="2021-04" db="EMBL/GenBank/DDBJ databases">
        <authorList>
            <person name="Gilroy R."/>
        </authorList>
    </citation>
    <scope>NUCLEOTIDE SEQUENCE</scope>
    <source>
        <strain evidence="3">ChiSxjej3B15-1167</strain>
    </source>
</reference>
<dbReference type="SUPFAM" id="SSF51735">
    <property type="entry name" value="NAD(P)-binding Rossmann-fold domains"/>
    <property type="match status" value="1"/>
</dbReference>
<protein>
    <submittedName>
        <fullName evidence="3">DUF2520 domain-containing protein</fullName>
    </submittedName>
</protein>
<dbReference type="Pfam" id="PF10727">
    <property type="entry name" value="Rossmann-like"/>
    <property type="match status" value="1"/>
</dbReference>
<evidence type="ECO:0000259" key="1">
    <source>
        <dbReference type="Pfam" id="PF10727"/>
    </source>
</evidence>
<evidence type="ECO:0000313" key="4">
    <source>
        <dbReference type="Proteomes" id="UP000886805"/>
    </source>
</evidence>
<organism evidence="3 4">
    <name type="scientific">Candidatus Anaerobutyricum stercoripullorum</name>
    <dbReference type="NCBI Taxonomy" id="2838456"/>
    <lineage>
        <taxon>Bacteria</taxon>
        <taxon>Bacillati</taxon>
        <taxon>Bacillota</taxon>
        <taxon>Clostridia</taxon>
        <taxon>Lachnospirales</taxon>
        <taxon>Lachnospiraceae</taxon>
        <taxon>Anaerobutyricum</taxon>
    </lineage>
</organism>
<dbReference type="InterPro" id="IPR018931">
    <property type="entry name" value="DUF2520"/>
</dbReference>
<sequence length="291" mass="31490">MHTGIIGAGKVGCSLGKYFVLHGLSLSGFFDADNNAARTAADFAGTDSLEKLEDLVSKSDALFLTVPDGLITTVWEQIRELPIEGKYIYHCSGALSAADAFPGIADSGAFGYSVHPLFAVSDRFDSYKELSHAYFTIEGDERHLDEVQELFASFGNPVRLIRAEDKVKYHCAAAICSNQVIALIQESLDLLSDCGFDEESALAALRPLIAGNVHKVLDHGCAASLTGPVERGDTKTLQKHMDCLDEKDRELYALLSGKLLGVAKRKNPDRDYHAVARLLAHDQGKMGGIDS</sequence>
<dbReference type="PANTHER" id="PTHR40459">
    <property type="entry name" value="CONSERVED HYPOTHETICAL ALANINE AND LEUCINE RICH PROTEIN"/>
    <property type="match status" value="1"/>
</dbReference>
<evidence type="ECO:0000259" key="2">
    <source>
        <dbReference type="Pfam" id="PF10728"/>
    </source>
</evidence>
<dbReference type="Gene3D" id="3.40.50.720">
    <property type="entry name" value="NAD(P)-binding Rossmann-like Domain"/>
    <property type="match status" value="1"/>
</dbReference>
<gene>
    <name evidence="3" type="ORF">H9849_08590</name>
</gene>
<dbReference type="InterPro" id="IPR008927">
    <property type="entry name" value="6-PGluconate_DH-like_C_sf"/>
</dbReference>
<name>A0A9D2BF80_9FIRM</name>
<dbReference type="InterPro" id="IPR036291">
    <property type="entry name" value="NAD(P)-bd_dom_sf"/>
</dbReference>
<dbReference type="AlphaFoldDB" id="A0A9D2BF80"/>
<dbReference type="Proteomes" id="UP000886805">
    <property type="component" value="Unassembled WGS sequence"/>
</dbReference>
<dbReference type="Pfam" id="PF10728">
    <property type="entry name" value="DUF2520"/>
    <property type="match status" value="1"/>
</dbReference>
<proteinExistence type="predicted"/>
<feature type="domain" description="Putative oxidoreductase/dehydrogenase Rossmann-like" evidence="1">
    <location>
        <begin position="2"/>
        <end position="116"/>
    </location>
</feature>
<dbReference type="Gene3D" id="1.10.1040.20">
    <property type="entry name" value="ProC-like, C-terminal domain"/>
    <property type="match status" value="1"/>
</dbReference>
<dbReference type="InterPro" id="IPR037108">
    <property type="entry name" value="TM1727-like_C_sf"/>
</dbReference>
<dbReference type="InterPro" id="IPR019665">
    <property type="entry name" value="OxRdtase/DH_put_Rossmann_dom"/>
</dbReference>
<comment type="caution">
    <text evidence="3">The sequence shown here is derived from an EMBL/GenBank/DDBJ whole genome shotgun (WGS) entry which is preliminary data.</text>
</comment>
<accession>A0A9D2BF80</accession>
<dbReference type="EMBL" id="DXEQ01000258">
    <property type="protein sequence ID" value="HIX73064.1"/>
    <property type="molecule type" value="Genomic_DNA"/>
</dbReference>
<evidence type="ECO:0000313" key="3">
    <source>
        <dbReference type="EMBL" id="HIX73064.1"/>
    </source>
</evidence>
<dbReference type="SUPFAM" id="SSF48179">
    <property type="entry name" value="6-phosphogluconate dehydrogenase C-terminal domain-like"/>
    <property type="match status" value="1"/>
</dbReference>
<feature type="domain" description="DUF2520" evidence="2">
    <location>
        <begin position="134"/>
        <end position="256"/>
    </location>
</feature>
<dbReference type="PANTHER" id="PTHR40459:SF1">
    <property type="entry name" value="CONSERVED HYPOTHETICAL ALANINE AND LEUCINE RICH PROTEIN"/>
    <property type="match status" value="1"/>
</dbReference>
<reference evidence="3" key="1">
    <citation type="journal article" date="2021" name="PeerJ">
        <title>Extensive microbial diversity within the chicken gut microbiome revealed by metagenomics and culture.</title>
        <authorList>
            <person name="Gilroy R."/>
            <person name="Ravi A."/>
            <person name="Getino M."/>
            <person name="Pursley I."/>
            <person name="Horton D.L."/>
            <person name="Alikhan N.F."/>
            <person name="Baker D."/>
            <person name="Gharbi K."/>
            <person name="Hall N."/>
            <person name="Watson M."/>
            <person name="Adriaenssens E.M."/>
            <person name="Foster-Nyarko E."/>
            <person name="Jarju S."/>
            <person name="Secka A."/>
            <person name="Antonio M."/>
            <person name="Oren A."/>
            <person name="Chaudhuri R.R."/>
            <person name="La Ragione R."/>
            <person name="Hildebrand F."/>
            <person name="Pallen M.J."/>
        </authorList>
    </citation>
    <scope>NUCLEOTIDE SEQUENCE</scope>
    <source>
        <strain evidence="3">ChiSxjej3B15-1167</strain>
    </source>
</reference>